<comment type="caution">
    <text evidence="1">The sequence shown here is derived from an EMBL/GenBank/DDBJ whole genome shotgun (WGS) entry which is preliminary data.</text>
</comment>
<accession>A0A2R6NSK0</accession>
<reference evidence="1 2" key="1">
    <citation type="submission" date="2018-02" db="EMBL/GenBank/DDBJ databases">
        <title>Genome sequence of the basidiomycete white-rot fungus Phlebia centrifuga.</title>
        <authorList>
            <person name="Granchi Z."/>
            <person name="Peng M."/>
            <person name="de Vries R.P."/>
            <person name="Hilden K."/>
            <person name="Makela M.R."/>
            <person name="Grigoriev I."/>
            <person name="Riley R."/>
        </authorList>
    </citation>
    <scope>NUCLEOTIDE SEQUENCE [LARGE SCALE GENOMIC DNA]</scope>
    <source>
        <strain evidence="1 2">FBCC195</strain>
    </source>
</reference>
<gene>
    <name evidence="1" type="ORF">PHLCEN_2v8814</name>
</gene>
<organism evidence="1 2">
    <name type="scientific">Hermanssonia centrifuga</name>
    <dbReference type="NCBI Taxonomy" id="98765"/>
    <lineage>
        <taxon>Eukaryota</taxon>
        <taxon>Fungi</taxon>
        <taxon>Dikarya</taxon>
        <taxon>Basidiomycota</taxon>
        <taxon>Agaricomycotina</taxon>
        <taxon>Agaricomycetes</taxon>
        <taxon>Polyporales</taxon>
        <taxon>Meruliaceae</taxon>
        <taxon>Hermanssonia</taxon>
    </lineage>
</organism>
<sequence length="79" mass="8211">MDAKYMSVLDGARGFAFDDWEPEASGCALAADDFGFLILFFEADALSFTVVEELLAVGSPGGSNPASALLGSLWDTVSG</sequence>
<protein>
    <submittedName>
        <fullName evidence="1">Uncharacterized protein</fullName>
    </submittedName>
</protein>
<evidence type="ECO:0000313" key="1">
    <source>
        <dbReference type="EMBL" id="PSR75900.1"/>
    </source>
</evidence>
<dbReference type="Proteomes" id="UP000186601">
    <property type="component" value="Unassembled WGS sequence"/>
</dbReference>
<dbReference type="EMBL" id="MLYV02000872">
    <property type="protein sequence ID" value="PSR75900.1"/>
    <property type="molecule type" value="Genomic_DNA"/>
</dbReference>
<keyword evidence="2" id="KW-1185">Reference proteome</keyword>
<dbReference type="AlphaFoldDB" id="A0A2R6NSK0"/>
<proteinExistence type="predicted"/>
<name>A0A2R6NSK0_9APHY</name>
<evidence type="ECO:0000313" key="2">
    <source>
        <dbReference type="Proteomes" id="UP000186601"/>
    </source>
</evidence>